<organism evidence="1 2">
    <name type="scientific">Cytospora leucostoma</name>
    <dbReference type="NCBI Taxonomy" id="1230097"/>
    <lineage>
        <taxon>Eukaryota</taxon>
        <taxon>Fungi</taxon>
        <taxon>Dikarya</taxon>
        <taxon>Ascomycota</taxon>
        <taxon>Pezizomycotina</taxon>
        <taxon>Sordariomycetes</taxon>
        <taxon>Sordariomycetidae</taxon>
        <taxon>Diaporthales</taxon>
        <taxon>Cytosporaceae</taxon>
        <taxon>Cytospora</taxon>
    </lineage>
</organism>
<dbReference type="OrthoDB" id="2012566at2759"/>
<name>A0A423XG94_9PEZI</name>
<dbReference type="PANTHER" id="PTHR43611">
    <property type="entry name" value="ALPHA-D-GLUCOSE 1-PHOSPHATE PHOSPHATASE"/>
    <property type="match status" value="1"/>
</dbReference>
<accession>A0A423XG94</accession>
<dbReference type="SFLD" id="SFLDG01129">
    <property type="entry name" value="C1.5:_HAD__Beta-PGM__Phosphata"/>
    <property type="match status" value="1"/>
</dbReference>
<dbReference type="InterPro" id="IPR023198">
    <property type="entry name" value="PGP-like_dom2"/>
</dbReference>
<dbReference type="Gene3D" id="1.10.150.240">
    <property type="entry name" value="Putative phosphatase, domain 2"/>
    <property type="match status" value="1"/>
</dbReference>
<dbReference type="EMBL" id="LKEB01000010">
    <property type="protein sequence ID" value="ROW15232.1"/>
    <property type="molecule type" value="Genomic_DNA"/>
</dbReference>
<dbReference type="InterPro" id="IPR006439">
    <property type="entry name" value="HAD-SF_hydro_IA"/>
</dbReference>
<dbReference type="GO" id="GO:0016791">
    <property type="term" value="F:phosphatase activity"/>
    <property type="evidence" value="ECO:0007669"/>
    <property type="project" value="UniProtKB-ARBA"/>
</dbReference>
<keyword evidence="2" id="KW-1185">Reference proteome</keyword>
<dbReference type="Proteomes" id="UP000285146">
    <property type="component" value="Unassembled WGS sequence"/>
</dbReference>
<dbReference type="SUPFAM" id="SSF56784">
    <property type="entry name" value="HAD-like"/>
    <property type="match status" value="1"/>
</dbReference>
<evidence type="ECO:0000313" key="2">
    <source>
        <dbReference type="Proteomes" id="UP000285146"/>
    </source>
</evidence>
<dbReference type="PANTHER" id="PTHR43611:SF3">
    <property type="entry name" value="FLAVIN MONONUCLEOTIDE HYDROLASE 1, CHLOROPLATIC"/>
    <property type="match status" value="1"/>
</dbReference>
<gene>
    <name evidence="1" type="ORF">VPNG_02905</name>
</gene>
<dbReference type="Gene3D" id="3.40.50.1000">
    <property type="entry name" value="HAD superfamily/HAD-like"/>
    <property type="match status" value="1"/>
</dbReference>
<dbReference type="InterPro" id="IPR036412">
    <property type="entry name" value="HAD-like_sf"/>
</dbReference>
<dbReference type="InterPro" id="IPR023214">
    <property type="entry name" value="HAD_sf"/>
</dbReference>
<protein>
    <submittedName>
        <fullName evidence="1">Uncharacterized protein</fullName>
    </submittedName>
</protein>
<dbReference type="InParanoid" id="A0A423XG94"/>
<dbReference type="SUPFAM" id="SSF48239">
    <property type="entry name" value="Terpenoid cyclases/Protein prenyltransferases"/>
    <property type="match status" value="1"/>
</dbReference>
<dbReference type="CDD" id="cd02603">
    <property type="entry name" value="HAD_sEH-N_like"/>
    <property type="match status" value="1"/>
</dbReference>
<dbReference type="InterPro" id="IPR041492">
    <property type="entry name" value="HAD_2"/>
</dbReference>
<sequence>MSTSQAPPRAVIFDLGDVLFAWSASTKTTIPARKLRDILSTPIWYSYDRGEITREDCYEQSAQQFSLPAAEIAEAFHQARQSLQPDHTIVSFLRELRKDPTIKLYAMSNIGKEDFDELGEKMDWTLFDRVFTSAAAGTRKPELEFYRKVLDQIDVAGDKAVFIDDKEENIQAARELGIRGFVFGESTVETLRSIFDTPVSKGWRYLYQHAKHCDSITNTGVAFSDNFAKLFIVDTLHDQSLTDLSWGSRTTWNYFNGEAALVPGGVFPDDLDTTSLALTVLRPSSTETVSSVLNTMADYVNDDGTFQTYFDRDRVRVDPIVSANILGCFYTYQRGHEFERTLKLVHSVLEDRSYLQGTRYYPSPDCCLGFIGRLLRLSTDSHLHTTLGPLLKSRVSERLGLEGSALDLAMRIITCAQLGVKADEDRKVLLDLQGEDGSWEPGWMYQYGTTGVKIGNRAVTTALAVAALSS</sequence>
<proteinExistence type="predicted"/>
<reference evidence="1 2" key="1">
    <citation type="submission" date="2015-09" db="EMBL/GenBank/DDBJ databases">
        <title>Host preference determinants of Valsa canker pathogens revealed by comparative genomics.</title>
        <authorList>
            <person name="Yin Z."/>
            <person name="Huang L."/>
        </authorList>
    </citation>
    <scope>NUCLEOTIDE SEQUENCE [LARGE SCALE GENOMIC DNA]</scope>
    <source>
        <strain evidence="1 2">SXYLt</strain>
    </source>
</reference>
<dbReference type="SFLD" id="SFLDS00003">
    <property type="entry name" value="Haloacid_Dehalogenase"/>
    <property type="match status" value="1"/>
</dbReference>
<dbReference type="InterPro" id="IPR008930">
    <property type="entry name" value="Terpenoid_cyclase/PrenylTrfase"/>
</dbReference>
<evidence type="ECO:0000313" key="1">
    <source>
        <dbReference type="EMBL" id="ROW15232.1"/>
    </source>
</evidence>
<dbReference type="AlphaFoldDB" id="A0A423XG94"/>
<comment type="caution">
    <text evidence="1">The sequence shown here is derived from an EMBL/GenBank/DDBJ whole genome shotgun (WGS) entry which is preliminary data.</text>
</comment>
<dbReference type="NCBIfam" id="TIGR01509">
    <property type="entry name" value="HAD-SF-IA-v3"/>
    <property type="match status" value="1"/>
</dbReference>
<dbReference type="Pfam" id="PF13419">
    <property type="entry name" value="HAD_2"/>
    <property type="match status" value="1"/>
</dbReference>
<dbReference type="STRING" id="1230097.A0A423XG94"/>